<evidence type="ECO:0000313" key="2">
    <source>
        <dbReference type="EMBL" id="KAJ4939264.1"/>
    </source>
</evidence>
<dbReference type="AlphaFoldDB" id="A0AAD6BAJ7"/>
<reference evidence="2" key="1">
    <citation type="submission" date="2022-11" db="EMBL/GenBank/DDBJ databases">
        <title>Chromosome-level genome of Pogonophryne albipinna.</title>
        <authorList>
            <person name="Jo E."/>
        </authorList>
    </citation>
    <scope>NUCLEOTIDE SEQUENCE</scope>
    <source>
        <strain evidence="2">SGF0006</strain>
        <tissue evidence="2">Muscle</tissue>
    </source>
</reference>
<dbReference type="EMBL" id="JAPTMU010000008">
    <property type="protein sequence ID" value="KAJ4939264.1"/>
    <property type="molecule type" value="Genomic_DNA"/>
</dbReference>
<feature type="region of interest" description="Disordered" evidence="1">
    <location>
        <begin position="1"/>
        <end position="22"/>
    </location>
</feature>
<keyword evidence="3" id="KW-1185">Reference proteome</keyword>
<protein>
    <submittedName>
        <fullName evidence="2">Uncharacterized protein</fullName>
    </submittedName>
</protein>
<organism evidence="2 3">
    <name type="scientific">Pogonophryne albipinna</name>
    <dbReference type="NCBI Taxonomy" id="1090488"/>
    <lineage>
        <taxon>Eukaryota</taxon>
        <taxon>Metazoa</taxon>
        <taxon>Chordata</taxon>
        <taxon>Craniata</taxon>
        <taxon>Vertebrata</taxon>
        <taxon>Euteleostomi</taxon>
        <taxon>Actinopterygii</taxon>
        <taxon>Neopterygii</taxon>
        <taxon>Teleostei</taxon>
        <taxon>Neoteleostei</taxon>
        <taxon>Acanthomorphata</taxon>
        <taxon>Eupercaria</taxon>
        <taxon>Perciformes</taxon>
        <taxon>Notothenioidei</taxon>
        <taxon>Pogonophryne</taxon>
    </lineage>
</organism>
<feature type="non-terminal residue" evidence="2">
    <location>
        <position position="1"/>
    </location>
</feature>
<dbReference type="Proteomes" id="UP001219934">
    <property type="component" value="Unassembled WGS sequence"/>
</dbReference>
<sequence>SPIGGNLPKFLPHPKHSQPSPSHCLLDSCRHRPILLSFHRRRIRAANQISRGEEIGE</sequence>
<name>A0AAD6BAJ7_9TELE</name>
<gene>
    <name evidence="2" type="ORF">JOQ06_028720</name>
</gene>
<comment type="caution">
    <text evidence="2">The sequence shown here is derived from an EMBL/GenBank/DDBJ whole genome shotgun (WGS) entry which is preliminary data.</text>
</comment>
<feature type="non-terminal residue" evidence="2">
    <location>
        <position position="57"/>
    </location>
</feature>
<evidence type="ECO:0000256" key="1">
    <source>
        <dbReference type="SAM" id="MobiDB-lite"/>
    </source>
</evidence>
<accession>A0AAD6BAJ7</accession>
<proteinExistence type="predicted"/>
<evidence type="ECO:0000313" key="3">
    <source>
        <dbReference type="Proteomes" id="UP001219934"/>
    </source>
</evidence>